<gene>
    <name evidence="3" type="ORF">FTOL_12520</name>
</gene>
<keyword evidence="4" id="KW-1185">Reference proteome</keyword>
<dbReference type="InterPro" id="IPR027417">
    <property type="entry name" value="P-loop_NTPase"/>
</dbReference>
<dbReference type="EMBL" id="ONZP01000603">
    <property type="protein sequence ID" value="SPJ88051.1"/>
    <property type="molecule type" value="Genomic_DNA"/>
</dbReference>
<evidence type="ECO:0000256" key="2">
    <source>
        <dbReference type="SAM" id="MobiDB-lite"/>
    </source>
</evidence>
<dbReference type="AlphaFoldDB" id="A0AAE8ML10"/>
<comment type="caution">
    <text evidence="3">The sequence shown here is derived from an EMBL/GenBank/DDBJ whole genome shotgun (WGS) entry which is preliminary data.</text>
</comment>
<name>A0AAE8ML10_9HYPO</name>
<evidence type="ECO:0008006" key="5">
    <source>
        <dbReference type="Google" id="ProtNLM"/>
    </source>
</evidence>
<sequence length="568" mass="64857">MSSLVSAYTRSMPRSSDPLTVLVIGPSQNGKTTFINRIIQLAVNKVPFGKEGDGNFKCTTNCGVYDLAIPLTDYFLRDKATGKEYDVPDITDEEEILKDAWWRKQTAVKYGIEPCRPNAPTVSIRLIDTPGLDDSEGKDFENMSDVLETLNQLAKSPMRWQRRIHAVVLVYNSQSSFSYSFQSIIKDYHLCMPNLFGGLSVVNTNFSIAHLASKRQHLVREKLLGSGESARAKVLRTRTEDFRKIVGDGLSPTHFFIDNKPKERLAYDELLSRNAIFDIVSFWATAKPMPISQMRLIKTPTMQAIDKRIQLYLQVASEAWTGELKSARRNASDRDAFRSTLKQRKEELENRIARLQADLELIDNDTEFAIQTHTTQDDPGVIELFGRWIVRSRVRNTMHIKEDSYPEFDVRADDSTRASWVSKSFNPITRTWSGEYEGDPGRAPNLVARSFTTNRVKHRQRITELRVLLRRERASLAENQSQWDQRMESVESDSSENSMMDKLVMQIEAANDLSGILEQPTPPVDKAYGEASRKRYRKSPRDIGHQDLYDLVGEAKPELLKPLQRVLL</sequence>
<dbReference type="SUPFAM" id="SSF52540">
    <property type="entry name" value="P-loop containing nucleoside triphosphate hydrolases"/>
    <property type="match status" value="1"/>
</dbReference>
<reference evidence="3" key="1">
    <citation type="submission" date="2018-03" db="EMBL/GenBank/DDBJ databases">
        <authorList>
            <person name="Guldener U."/>
        </authorList>
    </citation>
    <scope>NUCLEOTIDE SEQUENCE</scope>
</reference>
<dbReference type="Gene3D" id="3.40.50.300">
    <property type="entry name" value="P-loop containing nucleotide triphosphate hydrolases"/>
    <property type="match status" value="1"/>
</dbReference>
<dbReference type="Proteomes" id="UP001187734">
    <property type="component" value="Unassembled WGS sequence"/>
</dbReference>
<feature type="coiled-coil region" evidence="1">
    <location>
        <begin position="338"/>
        <end position="365"/>
    </location>
</feature>
<evidence type="ECO:0000313" key="4">
    <source>
        <dbReference type="Proteomes" id="UP001187734"/>
    </source>
</evidence>
<feature type="compositionally biased region" description="Basic and acidic residues" evidence="2">
    <location>
        <begin position="527"/>
        <end position="540"/>
    </location>
</feature>
<protein>
    <recommendedName>
        <fullName evidence="5">G domain-containing protein</fullName>
    </recommendedName>
</protein>
<feature type="region of interest" description="Disordered" evidence="2">
    <location>
        <begin position="516"/>
        <end position="540"/>
    </location>
</feature>
<evidence type="ECO:0000256" key="1">
    <source>
        <dbReference type="SAM" id="Coils"/>
    </source>
</evidence>
<keyword evidence="1" id="KW-0175">Coiled coil</keyword>
<evidence type="ECO:0000313" key="3">
    <source>
        <dbReference type="EMBL" id="SPJ88051.1"/>
    </source>
</evidence>
<accession>A0AAE8ML10</accession>
<organism evidence="3 4">
    <name type="scientific">Fusarium torulosum</name>
    <dbReference type="NCBI Taxonomy" id="33205"/>
    <lineage>
        <taxon>Eukaryota</taxon>
        <taxon>Fungi</taxon>
        <taxon>Dikarya</taxon>
        <taxon>Ascomycota</taxon>
        <taxon>Pezizomycotina</taxon>
        <taxon>Sordariomycetes</taxon>
        <taxon>Hypocreomycetidae</taxon>
        <taxon>Hypocreales</taxon>
        <taxon>Nectriaceae</taxon>
        <taxon>Fusarium</taxon>
    </lineage>
</organism>
<proteinExistence type="predicted"/>